<sequence length="71" mass="8134">MSTSNVSAVSSKQKEAAELTEELESIRALNANLQTFLDYLQTFRKNLIEVNNNCKEFHKVNKQWIETVSNS</sequence>
<dbReference type="Pfam" id="PF08651">
    <property type="entry name" value="DASH_Duo1"/>
    <property type="match status" value="1"/>
</dbReference>
<name>A0AAV1JI65_9NEOP</name>
<protein>
    <submittedName>
        <fullName evidence="1">Uncharacterized protein</fullName>
    </submittedName>
</protein>
<dbReference type="AlphaFoldDB" id="A0AAV1JI65"/>
<dbReference type="Proteomes" id="UP001497472">
    <property type="component" value="Unassembled WGS sequence"/>
</dbReference>
<proteinExistence type="predicted"/>
<accession>A0AAV1JI65</accession>
<comment type="caution">
    <text evidence="1">The sequence shown here is derived from an EMBL/GenBank/DDBJ whole genome shotgun (WGS) entry which is preliminary data.</text>
</comment>
<dbReference type="GO" id="GO:0042729">
    <property type="term" value="C:DASH complex"/>
    <property type="evidence" value="ECO:0007669"/>
    <property type="project" value="InterPro"/>
</dbReference>
<dbReference type="EMBL" id="CAVLEF010000011">
    <property type="protein sequence ID" value="CAK1549031.1"/>
    <property type="molecule type" value="Genomic_DNA"/>
</dbReference>
<keyword evidence="2" id="KW-1185">Reference proteome</keyword>
<evidence type="ECO:0000313" key="1">
    <source>
        <dbReference type="EMBL" id="CAK1549031.1"/>
    </source>
</evidence>
<dbReference type="InterPro" id="IPR013960">
    <property type="entry name" value="DASH_Duo1"/>
</dbReference>
<reference evidence="1 2" key="1">
    <citation type="submission" date="2023-11" db="EMBL/GenBank/DDBJ databases">
        <authorList>
            <person name="Okamura Y."/>
        </authorList>
    </citation>
    <scope>NUCLEOTIDE SEQUENCE [LARGE SCALE GENOMIC DNA]</scope>
</reference>
<organism evidence="1 2">
    <name type="scientific">Leptosia nina</name>
    <dbReference type="NCBI Taxonomy" id="320188"/>
    <lineage>
        <taxon>Eukaryota</taxon>
        <taxon>Metazoa</taxon>
        <taxon>Ecdysozoa</taxon>
        <taxon>Arthropoda</taxon>
        <taxon>Hexapoda</taxon>
        <taxon>Insecta</taxon>
        <taxon>Pterygota</taxon>
        <taxon>Neoptera</taxon>
        <taxon>Endopterygota</taxon>
        <taxon>Lepidoptera</taxon>
        <taxon>Glossata</taxon>
        <taxon>Ditrysia</taxon>
        <taxon>Papilionoidea</taxon>
        <taxon>Pieridae</taxon>
        <taxon>Pierinae</taxon>
        <taxon>Leptosia</taxon>
    </lineage>
</organism>
<gene>
    <name evidence="1" type="ORF">LNINA_LOCUS8369</name>
</gene>
<evidence type="ECO:0000313" key="2">
    <source>
        <dbReference type="Proteomes" id="UP001497472"/>
    </source>
</evidence>
<dbReference type="GO" id="GO:0072686">
    <property type="term" value="C:mitotic spindle"/>
    <property type="evidence" value="ECO:0007669"/>
    <property type="project" value="InterPro"/>
</dbReference>
<dbReference type="GO" id="GO:0000278">
    <property type="term" value="P:mitotic cell cycle"/>
    <property type="evidence" value="ECO:0007669"/>
    <property type="project" value="InterPro"/>
</dbReference>